<reference evidence="1 2" key="1">
    <citation type="submission" date="2017-07" db="EMBL/GenBank/DDBJ databases">
        <title>Leptospira spp. isolated from tropical soils.</title>
        <authorList>
            <person name="Thibeaux R."/>
            <person name="Iraola G."/>
            <person name="Ferres I."/>
            <person name="Bierque E."/>
            <person name="Girault D."/>
            <person name="Soupe-Gilbert M.-E."/>
            <person name="Picardeau M."/>
            <person name="Goarant C."/>
        </authorList>
    </citation>
    <scope>NUCLEOTIDE SEQUENCE [LARGE SCALE GENOMIC DNA]</scope>
    <source>
        <strain evidence="1 2">FH2-B-A1</strain>
    </source>
</reference>
<sequence>MTKIQGYVRKMSHKGISPVSYFWETANYPEADKKDLCAVESTSETPVESWIGKKITLSTNDEIRCLHCGKKTKKSFSQGYCFTCFTNLAENDLCILRPETCHFHKGTCREPEWGKTNCFKKHTVYFANSSGLKVGITKENPVSNRWVDQGAKFGIPILEVTSRRDAGILEHYLSQFLPDKTTWQKMVAGEPPDMDLVREASKFLNHLEKNDFFSPQDSKTKLVWNRLDLSQGVTKIEYPIESYPDKIKSLKLTKDTPISDTLVGIKGQYLLFRSGVINIRSLSGLWIEVSD</sequence>
<gene>
    <name evidence="1" type="ORF">CH364_09550</name>
</gene>
<evidence type="ECO:0000313" key="2">
    <source>
        <dbReference type="Proteomes" id="UP000232145"/>
    </source>
</evidence>
<accession>A0A2N0AQ10</accession>
<dbReference type="RefSeq" id="WP_100743267.1">
    <property type="nucleotide sequence ID" value="NZ_NPDW01000001.1"/>
</dbReference>
<name>A0A2N0AQ10_9LEPT</name>
<proteinExistence type="predicted"/>
<protein>
    <recommendedName>
        <fullName evidence="3">DUF2797 domain-containing protein</fullName>
    </recommendedName>
</protein>
<organism evidence="1 2">
    <name type="scientific">Leptospira harrisiae</name>
    <dbReference type="NCBI Taxonomy" id="2023189"/>
    <lineage>
        <taxon>Bacteria</taxon>
        <taxon>Pseudomonadati</taxon>
        <taxon>Spirochaetota</taxon>
        <taxon>Spirochaetia</taxon>
        <taxon>Leptospirales</taxon>
        <taxon>Leptospiraceae</taxon>
        <taxon>Leptospira</taxon>
    </lineage>
</organism>
<dbReference type="AlphaFoldDB" id="A0A2N0AQ10"/>
<dbReference type="Pfam" id="PF10977">
    <property type="entry name" value="DUF2797"/>
    <property type="match status" value="1"/>
</dbReference>
<evidence type="ECO:0008006" key="3">
    <source>
        <dbReference type="Google" id="ProtNLM"/>
    </source>
</evidence>
<dbReference type="OrthoDB" id="9775734at2"/>
<comment type="caution">
    <text evidence="1">The sequence shown here is derived from an EMBL/GenBank/DDBJ whole genome shotgun (WGS) entry which is preliminary data.</text>
</comment>
<dbReference type="InterPro" id="IPR021246">
    <property type="entry name" value="DUF2797"/>
</dbReference>
<keyword evidence="2" id="KW-1185">Reference proteome</keyword>
<dbReference type="EMBL" id="NPDX01000001">
    <property type="protein sequence ID" value="PJZ86387.1"/>
    <property type="molecule type" value="Genomic_DNA"/>
</dbReference>
<evidence type="ECO:0000313" key="1">
    <source>
        <dbReference type="EMBL" id="PJZ86387.1"/>
    </source>
</evidence>
<dbReference type="Proteomes" id="UP000232145">
    <property type="component" value="Unassembled WGS sequence"/>
</dbReference>